<dbReference type="RefSeq" id="WP_007560944.1">
    <property type="nucleotide sequence ID" value="NZ_QRZQ01000016.1"/>
</dbReference>
<dbReference type="Proteomes" id="UP000473905">
    <property type="component" value="Unassembled WGS sequence"/>
</dbReference>
<feature type="chain" id="PRO_5030132742" evidence="2">
    <location>
        <begin position="19"/>
        <end position="576"/>
    </location>
</feature>
<sequence length="576" mass="61019">MKNTMLFCGAALMSIAMLQSCTKDELSNVNAVSGPQDMTFVAGTPSSRSSLQNGTTVWWTTGDAINIFSGQENNKFTTATGGSTVTTFTGKATPNNSYTALYPYNAEAVCLEGVVTTTLPSEQTAPAWGFDANANISYATATDNNKSLTFQNTCGLVKFKNNLTDLTGIKLTAGGDVKIAGNVKIDASANLTVESGSNVITLTAKEGTFVGPNEQNKNAKEYSMVVAPVTFTDGFTLELTRNSGTKTYNFSGENLIVTKGQIVTIVLNDDQGGGEPPVDLEKQTTVAVSSAKEIVPDQTTGNDRIELTLDKEVSGTFTDAVNKAFTITVAGKTIPVASGSVNGTTMTLILGDKIYSNDANISVSYNTDYAVSALTAKNENNEDANIKIESANVALTHADAFDFNFANIDAVKEYLAEGVAEKINASGELEIVPADNQFPVTKSMSFRDGCTYKFTYTYASNDCATTFRLGASDKYKFWIGRNTGSGTYTNTFTISSSTSAETPASRADGSLVWPVLENVILTVQTNVPGGTDATGTAKITSFKIEEITERPSTGADASFDSTTEGFNNGAEWTPNK</sequence>
<evidence type="ECO:0000313" key="4">
    <source>
        <dbReference type="Proteomes" id="UP000473905"/>
    </source>
</evidence>
<organism evidence="3 4">
    <name type="scientific">Bacteroides ovatus</name>
    <dbReference type="NCBI Taxonomy" id="28116"/>
    <lineage>
        <taxon>Bacteria</taxon>
        <taxon>Pseudomonadati</taxon>
        <taxon>Bacteroidota</taxon>
        <taxon>Bacteroidia</taxon>
        <taxon>Bacteroidales</taxon>
        <taxon>Bacteroidaceae</taxon>
        <taxon>Bacteroides</taxon>
    </lineage>
</organism>
<dbReference type="GeneID" id="43184716"/>
<proteinExistence type="predicted"/>
<feature type="signal peptide" evidence="2">
    <location>
        <begin position="1"/>
        <end position="18"/>
    </location>
</feature>
<accession>A0A5M5DBK4</accession>
<dbReference type="PROSITE" id="PS51257">
    <property type="entry name" value="PROKAR_LIPOPROTEIN"/>
    <property type="match status" value="1"/>
</dbReference>
<protein>
    <submittedName>
        <fullName evidence="3">Fimbrillin family protein</fullName>
    </submittedName>
</protein>
<keyword evidence="2" id="KW-0732">Signal</keyword>
<reference evidence="3 4" key="1">
    <citation type="journal article" date="2019" name="Nat. Med.">
        <title>A library of human gut bacterial isolates paired with longitudinal multiomics data enables mechanistic microbiome research.</title>
        <authorList>
            <person name="Poyet M."/>
            <person name="Groussin M."/>
            <person name="Gibbons S.M."/>
            <person name="Avila-Pacheco J."/>
            <person name="Jiang X."/>
            <person name="Kearney S.M."/>
            <person name="Perrotta A.R."/>
            <person name="Berdy B."/>
            <person name="Zhao S."/>
            <person name="Lieberman T.D."/>
            <person name="Swanson P.K."/>
            <person name="Smith M."/>
            <person name="Roesemann S."/>
            <person name="Alexander J.E."/>
            <person name="Rich S.A."/>
            <person name="Livny J."/>
            <person name="Vlamakis H."/>
            <person name="Clish C."/>
            <person name="Bullock K."/>
            <person name="Deik A."/>
            <person name="Scott J."/>
            <person name="Pierce K.A."/>
            <person name="Xavier R.J."/>
            <person name="Alm E.J."/>
        </authorList>
    </citation>
    <scope>NUCLEOTIDE SEQUENCE [LARGE SCALE GENOMIC DNA]</scope>
    <source>
        <strain evidence="3 4">BIOML-A134</strain>
    </source>
</reference>
<name>A0A5M5DBK4_BACOV</name>
<dbReference type="AlphaFoldDB" id="A0A5M5DBK4"/>
<keyword evidence="4" id="KW-1185">Reference proteome</keyword>
<evidence type="ECO:0000256" key="1">
    <source>
        <dbReference type="SAM" id="MobiDB-lite"/>
    </source>
</evidence>
<gene>
    <name evidence="3" type="ORF">F3D66_05860</name>
</gene>
<evidence type="ECO:0000256" key="2">
    <source>
        <dbReference type="SAM" id="SignalP"/>
    </source>
</evidence>
<evidence type="ECO:0000313" key="3">
    <source>
        <dbReference type="EMBL" id="KAA4102197.1"/>
    </source>
</evidence>
<comment type="caution">
    <text evidence="3">The sequence shown here is derived from an EMBL/GenBank/DDBJ whole genome shotgun (WGS) entry which is preliminary data.</text>
</comment>
<dbReference type="CDD" id="cd13120">
    <property type="entry name" value="BF2867_like_N"/>
    <property type="match status" value="1"/>
</dbReference>
<dbReference type="EMBL" id="VWKB01000007">
    <property type="protein sequence ID" value="KAA4102197.1"/>
    <property type="molecule type" value="Genomic_DNA"/>
</dbReference>
<feature type="region of interest" description="Disordered" evidence="1">
    <location>
        <begin position="550"/>
        <end position="576"/>
    </location>
</feature>